<dbReference type="SUPFAM" id="SSF52402">
    <property type="entry name" value="Adenine nucleotide alpha hydrolases-like"/>
    <property type="match status" value="2"/>
</dbReference>
<reference evidence="3 4" key="1">
    <citation type="submission" date="2019-05" db="EMBL/GenBank/DDBJ databases">
        <title>Burkholderia sp. DHOD12, isolated from subtropical forest soil.</title>
        <authorList>
            <person name="Gao Z.-H."/>
            <person name="Qiu L.-H."/>
        </authorList>
    </citation>
    <scope>NUCLEOTIDE SEQUENCE [LARGE SCALE GENOMIC DNA]</scope>
    <source>
        <strain evidence="3 4">DHOD12</strain>
    </source>
</reference>
<organism evidence="3 4">
    <name type="scientific">Trinickia violacea</name>
    <dbReference type="NCBI Taxonomy" id="2571746"/>
    <lineage>
        <taxon>Bacteria</taxon>
        <taxon>Pseudomonadati</taxon>
        <taxon>Pseudomonadota</taxon>
        <taxon>Betaproteobacteria</taxon>
        <taxon>Burkholderiales</taxon>
        <taxon>Burkholderiaceae</taxon>
        <taxon>Trinickia</taxon>
    </lineage>
</organism>
<dbReference type="OrthoDB" id="9804721at2"/>
<dbReference type="InterPro" id="IPR006015">
    <property type="entry name" value="Universal_stress_UspA"/>
</dbReference>
<feature type="domain" description="UspA" evidence="2">
    <location>
        <begin position="3"/>
        <end position="144"/>
    </location>
</feature>
<name>A0A4P8IPJ1_9BURK</name>
<sequence length="279" mass="30371">MSYKSILVHLDTSEAVNARFELALRLAKQYDAHLTGLFSVFEPDPKSFNVMAGTTEYYAGHERIRAEQRGAIERLFHAELARAKVTGEWKLAARYANQAVPEAARLADLTIVGQENPNDPESFVADQFVENLVLTAGRPVLVVPYAGQFPKVGSNVLFAWDGSREATRALHDALPFLAHAKRITVFTVNALEGEPPGNRIPGVDIAAIIARHGANVMTEATEGVRGVPVGEMLLSRASDLGADLIVMGCYGHSRWRELVLGGATRSILKSMTVPVLMSH</sequence>
<evidence type="ECO:0000256" key="1">
    <source>
        <dbReference type="ARBA" id="ARBA00008791"/>
    </source>
</evidence>
<gene>
    <name evidence="3" type="ORF">FAZ95_12305</name>
</gene>
<proteinExistence type="inferred from homology"/>
<feature type="domain" description="UspA" evidence="2">
    <location>
        <begin position="155"/>
        <end position="277"/>
    </location>
</feature>
<evidence type="ECO:0000259" key="2">
    <source>
        <dbReference type="Pfam" id="PF00582"/>
    </source>
</evidence>
<dbReference type="Proteomes" id="UP000298656">
    <property type="component" value="Chromosome 1"/>
</dbReference>
<comment type="similarity">
    <text evidence="1">Belongs to the universal stress protein A family.</text>
</comment>
<dbReference type="Pfam" id="PF00582">
    <property type="entry name" value="Usp"/>
    <property type="match status" value="2"/>
</dbReference>
<dbReference type="AlphaFoldDB" id="A0A4P8IPJ1"/>
<dbReference type="CDD" id="cd00293">
    <property type="entry name" value="USP-like"/>
    <property type="match status" value="1"/>
</dbReference>
<accession>A0A4P8IPJ1</accession>
<dbReference type="PRINTS" id="PR01438">
    <property type="entry name" value="UNVRSLSTRESS"/>
</dbReference>
<dbReference type="PANTHER" id="PTHR46268:SF15">
    <property type="entry name" value="UNIVERSAL STRESS PROTEIN HP_0031"/>
    <property type="match status" value="1"/>
</dbReference>
<dbReference type="KEGG" id="tvl:FAZ95_12305"/>
<dbReference type="RefSeq" id="WP_137332711.1">
    <property type="nucleotide sequence ID" value="NZ_CP040077.1"/>
</dbReference>
<dbReference type="Gene3D" id="3.40.50.12370">
    <property type="match status" value="1"/>
</dbReference>
<keyword evidence="4" id="KW-1185">Reference proteome</keyword>
<evidence type="ECO:0000313" key="4">
    <source>
        <dbReference type="Proteomes" id="UP000298656"/>
    </source>
</evidence>
<dbReference type="InterPro" id="IPR006016">
    <property type="entry name" value="UspA"/>
</dbReference>
<evidence type="ECO:0000313" key="3">
    <source>
        <dbReference type="EMBL" id="QCP49887.1"/>
    </source>
</evidence>
<protein>
    <submittedName>
        <fullName evidence="3">Universal stress protein</fullName>
    </submittedName>
</protein>
<dbReference type="EMBL" id="CP040077">
    <property type="protein sequence ID" value="QCP49887.1"/>
    <property type="molecule type" value="Genomic_DNA"/>
</dbReference>
<dbReference type="PANTHER" id="PTHR46268">
    <property type="entry name" value="STRESS RESPONSE PROTEIN NHAX"/>
    <property type="match status" value="1"/>
</dbReference>